<protein>
    <submittedName>
        <fullName evidence="1">Uncharacterized protein</fullName>
    </submittedName>
</protein>
<accession>A0A0A9BEF5</accession>
<sequence length="24" mass="2984">MLEMVCTIKADNVWYICQYNLFER</sequence>
<reference evidence="1" key="1">
    <citation type="submission" date="2014-09" db="EMBL/GenBank/DDBJ databases">
        <authorList>
            <person name="Magalhaes I.L.F."/>
            <person name="Oliveira U."/>
            <person name="Santos F.R."/>
            <person name="Vidigal T.H.D.A."/>
            <person name="Brescovit A.D."/>
            <person name="Santos A.J."/>
        </authorList>
    </citation>
    <scope>NUCLEOTIDE SEQUENCE</scope>
    <source>
        <tissue evidence="1">Shoot tissue taken approximately 20 cm above the soil surface</tissue>
    </source>
</reference>
<reference evidence="1" key="2">
    <citation type="journal article" date="2015" name="Data Brief">
        <title>Shoot transcriptome of the giant reed, Arundo donax.</title>
        <authorList>
            <person name="Barrero R.A."/>
            <person name="Guerrero F.D."/>
            <person name="Moolhuijzen P."/>
            <person name="Goolsby J.A."/>
            <person name="Tidwell J."/>
            <person name="Bellgard S.E."/>
            <person name="Bellgard M.I."/>
        </authorList>
    </citation>
    <scope>NUCLEOTIDE SEQUENCE</scope>
    <source>
        <tissue evidence="1">Shoot tissue taken approximately 20 cm above the soil surface</tissue>
    </source>
</reference>
<evidence type="ECO:0000313" key="1">
    <source>
        <dbReference type="EMBL" id="JAD61721.1"/>
    </source>
</evidence>
<dbReference type="EMBL" id="GBRH01236174">
    <property type="protein sequence ID" value="JAD61721.1"/>
    <property type="molecule type" value="Transcribed_RNA"/>
</dbReference>
<dbReference type="AlphaFoldDB" id="A0A0A9BEF5"/>
<organism evidence="1">
    <name type="scientific">Arundo donax</name>
    <name type="common">Giant reed</name>
    <name type="synonym">Donax arundinaceus</name>
    <dbReference type="NCBI Taxonomy" id="35708"/>
    <lineage>
        <taxon>Eukaryota</taxon>
        <taxon>Viridiplantae</taxon>
        <taxon>Streptophyta</taxon>
        <taxon>Embryophyta</taxon>
        <taxon>Tracheophyta</taxon>
        <taxon>Spermatophyta</taxon>
        <taxon>Magnoliopsida</taxon>
        <taxon>Liliopsida</taxon>
        <taxon>Poales</taxon>
        <taxon>Poaceae</taxon>
        <taxon>PACMAD clade</taxon>
        <taxon>Arundinoideae</taxon>
        <taxon>Arundineae</taxon>
        <taxon>Arundo</taxon>
    </lineage>
</organism>
<name>A0A0A9BEF5_ARUDO</name>
<proteinExistence type="predicted"/>